<dbReference type="EMBL" id="UINC01037154">
    <property type="protein sequence ID" value="SVB32223.1"/>
    <property type="molecule type" value="Genomic_DNA"/>
</dbReference>
<dbReference type="InterPro" id="IPR001054">
    <property type="entry name" value="A/G_cyclase"/>
</dbReference>
<reference evidence="2" key="1">
    <citation type="submission" date="2018-05" db="EMBL/GenBank/DDBJ databases">
        <authorList>
            <person name="Lanie J.A."/>
            <person name="Ng W.-L."/>
            <person name="Kazmierczak K.M."/>
            <person name="Andrzejewski T.M."/>
            <person name="Davidsen T.M."/>
            <person name="Wayne K.J."/>
            <person name="Tettelin H."/>
            <person name="Glass J.I."/>
            <person name="Rusch D."/>
            <person name="Podicherti R."/>
            <person name="Tsui H.-C.T."/>
            <person name="Winkler M.E."/>
        </authorList>
    </citation>
    <scope>NUCLEOTIDE SEQUENCE</scope>
</reference>
<dbReference type="PANTHER" id="PTHR43081:SF19">
    <property type="entry name" value="PH-SENSITIVE ADENYLATE CYCLASE RV1264"/>
    <property type="match status" value="1"/>
</dbReference>
<name>A0A382D3T6_9ZZZZ</name>
<organism evidence="2">
    <name type="scientific">marine metagenome</name>
    <dbReference type="NCBI Taxonomy" id="408172"/>
    <lineage>
        <taxon>unclassified sequences</taxon>
        <taxon>metagenomes</taxon>
        <taxon>ecological metagenomes</taxon>
    </lineage>
</organism>
<dbReference type="InterPro" id="IPR011990">
    <property type="entry name" value="TPR-like_helical_dom_sf"/>
</dbReference>
<dbReference type="GO" id="GO:0035556">
    <property type="term" value="P:intracellular signal transduction"/>
    <property type="evidence" value="ECO:0007669"/>
    <property type="project" value="InterPro"/>
</dbReference>
<dbReference type="PROSITE" id="PS50005">
    <property type="entry name" value="TPR"/>
    <property type="match status" value="1"/>
</dbReference>
<sequence>MKDEKPTRKLATILAADCVGFSKLMDKNEELTLQNIKKCRNLIDPIITENGGRIFHTAGDSVIAEFNSVVDSVNAAIEFQEVLNERNENVPEDSRMVFRVGMHLDDVIIEGDNVYGSGVNVAARLEGLCEPGCILLSKTVHEKISKRIQVAIDSLGHAQLKNIEGNFEIYQIPSKLKNGAKPIEPTKLTTKSSPTESKIVTENKDKNAKPRLMILPFRNVNKSDDNDFLVDGIVDDIITEFSMINFIEIMSRNTTFEYKDNPVDVKEAAEKYKLDYVVTGSVRSAGNRVRISAELGDPFTGDSIWSERYDKTMDDVFEIQDEIVRKVSSAVLGEIEITSLKRAKRKPTEDMTSYEYFLQGVYHKRKNTKEDVNKAVEMFTKAIENDENNGRAYAQRCCTWGGALGKNWLNEPDNEVIPKILSTLEEAYELTDHDWDCHRLLCGVSLFFHANYDKAEEHGRKAYELNPNNNAVLTIYGQSLIFNGDCERGIEILEKAFELDPMNQELVDKIIWGYYAMADYEACIYHTNKIKKMGPNNWLLKIASLGALMRYEERDTEMNLFTDAHGKDELKSQFDNLNFNNEEIIESTKKFIFNELESGNVVFNESKFQNFAIQNN</sequence>
<dbReference type="InterPro" id="IPR050697">
    <property type="entry name" value="Adenylyl/Guanylyl_Cyclase_3/4"/>
</dbReference>
<dbReference type="AlphaFoldDB" id="A0A382D3T6"/>
<dbReference type="Pfam" id="PF00211">
    <property type="entry name" value="Guanylate_cyc"/>
    <property type="match status" value="1"/>
</dbReference>
<accession>A0A382D3T6</accession>
<dbReference type="SUPFAM" id="SSF55073">
    <property type="entry name" value="Nucleotide cyclase"/>
    <property type="match status" value="1"/>
</dbReference>
<evidence type="ECO:0000259" key="1">
    <source>
        <dbReference type="PROSITE" id="PS50125"/>
    </source>
</evidence>
<feature type="domain" description="Guanylate cyclase" evidence="1">
    <location>
        <begin position="12"/>
        <end position="126"/>
    </location>
</feature>
<dbReference type="PROSITE" id="PS50125">
    <property type="entry name" value="GUANYLATE_CYCLASE_2"/>
    <property type="match status" value="1"/>
</dbReference>
<dbReference type="Gene3D" id="3.30.70.1230">
    <property type="entry name" value="Nucleotide cyclase"/>
    <property type="match status" value="1"/>
</dbReference>
<dbReference type="GO" id="GO:0006171">
    <property type="term" value="P:cAMP biosynthetic process"/>
    <property type="evidence" value="ECO:0007669"/>
    <property type="project" value="TreeGrafter"/>
</dbReference>
<dbReference type="PANTHER" id="PTHR43081">
    <property type="entry name" value="ADENYLATE CYCLASE, TERMINAL-DIFFERENTIATION SPECIFIC-RELATED"/>
    <property type="match status" value="1"/>
</dbReference>
<dbReference type="InterPro" id="IPR019734">
    <property type="entry name" value="TPR_rpt"/>
</dbReference>
<dbReference type="SUPFAM" id="SSF48452">
    <property type="entry name" value="TPR-like"/>
    <property type="match status" value="1"/>
</dbReference>
<dbReference type="Gene3D" id="1.25.40.10">
    <property type="entry name" value="Tetratricopeptide repeat domain"/>
    <property type="match status" value="1"/>
</dbReference>
<protein>
    <recommendedName>
        <fullName evidence="1">Guanylate cyclase domain-containing protein</fullName>
    </recommendedName>
</protein>
<gene>
    <name evidence="2" type="ORF">METZ01_LOCUS185077</name>
</gene>
<dbReference type="CDD" id="cd07302">
    <property type="entry name" value="CHD"/>
    <property type="match status" value="1"/>
</dbReference>
<dbReference type="InterPro" id="IPR029787">
    <property type="entry name" value="Nucleotide_cyclase"/>
</dbReference>
<dbReference type="Gene3D" id="3.40.50.10070">
    <property type="entry name" value="TolB, N-terminal domain"/>
    <property type="match status" value="1"/>
</dbReference>
<evidence type="ECO:0000313" key="2">
    <source>
        <dbReference type="EMBL" id="SVB32223.1"/>
    </source>
</evidence>
<proteinExistence type="predicted"/>